<evidence type="ECO:0000256" key="4">
    <source>
        <dbReference type="SAM" id="Phobius"/>
    </source>
</evidence>
<dbReference type="Gene3D" id="3.80.10.10">
    <property type="entry name" value="Ribonuclease Inhibitor"/>
    <property type="match status" value="2"/>
</dbReference>
<dbReference type="EMBL" id="JBDJPC010000010">
    <property type="protein sequence ID" value="KAL1490570.1"/>
    <property type="molecule type" value="Genomic_DNA"/>
</dbReference>
<evidence type="ECO:0000256" key="2">
    <source>
        <dbReference type="ARBA" id="ARBA00022737"/>
    </source>
</evidence>
<dbReference type="InterPro" id="IPR001611">
    <property type="entry name" value="Leu-rich_rpt"/>
</dbReference>
<keyword evidence="4" id="KW-0812">Transmembrane</keyword>
<dbReference type="PROSITE" id="PS51450">
    <property type="entry name" value="LRR"/>
    <property type="match status" value="1"/>
</dbReference>
<dbReference type="Proteomes" id="UP001566132">
    <property type="component" value="Unassembled WGS sequence"/>
</dbReference>
<dbReference type="SMART" id="SM00369">
    <property type="entry name" value="LRR_TYP"/>
    <property type="match status" value="6"/>
</dbReference>
<evidence type="ECO:0000313" key="6">
    <source>
        <dbReference type="Proteomes" id="UP001566132"/>
    </source>
</evidence>
<sequence length="809" mass="89738">MVNWPKLLSALNKYATQTAIDLLYVNNSTIGVLQDNIIFNLKIHNVQLSGCRIRTVESAAFNGQEMHLKNLNLQDNELNTVPVESLTSLQNLQLLDLSHNRITHVPPRAFEHLLKLATLKLSDNNVTLDKDSLRGLEKSLKNLNLKGTRQSRVPQAIQGMQTLAFLDLSQNSLRELPGSDGDKTFFNLNALTALNLERNLLQDLKSNAFEGVKKTLSSLSLLNNLLPDFPTEALNSLKELRVLDIGFNLLTEIPENALKGNPTITLLALDGNPLTTIPYEALSHLNNTLRGLSLGGRFLHCDCRLSWIIEWIKTGDLQVTSRERNPQFCGSPPKFRDRNFYSIQMNELSCPKDIVETTKSKSKQPIGVATVVSANLDDLVIPQEELSTLSSTTTREPSTSKTTTVTHTTSTTSTSSTTTTSKATTTKTTPTTTKTKPTWKTTTKPPLVMAGFPARPKADDSKEVIVKNAFRQDNSVIIQWGSETANILGFRVVYRLFGDKSFKQGPPLEASEREFKIKNVPSQECIIVCVVSLEELNVTPENVPYGQCREVRTVSSAASNMDKITIAASAAICGTIVVAVIVFIAASRRRSRKLQEFHQQKLNGIKHGLPVSGLPVNCCTLPQNHGEPLSSLATLSAYNNSKDWDQVSAYSSHSQRPRMYTVEQPPSLDELRCHFSAKSKARSIADGQSQNSFSNHSGRYLTAQAFPNNLLATRQDLRHSRQSLAMQSERMSTRAPSHHGPTHSIASSSRRSRPRSRSRDNHRPGSRYSMAGSTHTLNNYCDNSDNWTDHDMDIYMARNPTTRNGLVPL</sequence>
<dbReference type="InterPro" id="IPR032675">
    <property type="entry name" value="LRR_dom_sf"/>
</dbReference>
<dbReference type="AlphaFoldDB" id="A0ABD1E842"/>
<feature type="region of interest" description="Disordered" evidence="3">
    <location>
        <begin position="721"/>
        <end position="775"/>
    </location>
</feature>
<evidence type="ECO:0000256" key="3">
    <source>
        <dbReference type="SAM" id="MobiDB-lite"/>
    </source>
</evidence>
<proteinExistence type="predicted"/>
<keyword evidence="6" id="KW-1185">Reference proteome</keyword>
<feature type="transmembrane region" description="Helical" evidence="4">
    <location>
        <begin position="564"/>
        <end position="586"/>
    </location>
</feature>
<gene>
    <name evidence="5" type="ORF">ABEB36_013240</name>
</gene>
<keyword evidence="2" id="KW-0677">Repeat</keyword>
<comment type="caution">
    <text evidence="5">The sequence shown here is derived from an EMBL/GenBank/DDBJ whole genome shotgun (WGS) entry which is preliminary data.</text>
</comment>
<keyword evidence="1" id="KW-0433">Leucine-rich repeat</keyword>
<evidence type="ECO:0000256" key="1">
    <source>
        <dbReference type="ARBA" id="ARBA00022614"/>
    </source>
</evidence>
<accession>A0ABD1E842</accession>
<dbReference type="InterPro" id="IPR003591">
    <property type="entry name" value="Leu-rich_rpt_typical-subtyp"/>
</dbReference>
<dbReference type="PANTHER" id="PTHR24366:SF168">
    <property type="entry name" value="GH22922P-RELATED"/>
    <property type="match status" value="1"/>
</dbReference>
<keyword evidence="4" id="KW-0472">Membrane</keyword>
<protein>
    <submittedName>
        <fullName evidence="5">Uncharacterized protein</fullName>
    </submittedName>
</protein>
<dbReference type="SUPFAM" id="SSF52058">
    <property type="entry name" value="L domain-like"/>
    <property type="match status" value="1"/>
</dbReference>
<feature type="compositionally biased region" description="Low complexity" evidence="3">
    <location>
        <begin position="387"/>
        <end position="446"/>
    </location>
</feature>
<dbReference type="PANTHER" id="PTHR24366">
    <property type="entry name" value="IG(IMMUNOGLOBULIN) AND LRR(LEUCINE RICH REPEAT) DOMAINS"/>
    <property type="match status" value="1"/>
</dbReference>
<name>A0ABD1E842_HYPHA</name>
<feature type="region of interest" description="Disordered" evidence="3">
    <location>
        <begin position="387"/>
        <end position="455"/>
    </location>
</feature>
<keyword evidence="4" id="KW-1133">Transmembrane helix</keyword>
<dbReference type="Pfam" id="PF13855">
    <property type="entry name" value="LRR_8"/>
    <property type="match status" value="2"/>
</dbReference>
<organism evidence="5 6">
    <name type="scientific">Hypothenemus hampei</name>
    <name type="common">Coffee berry borer</name>
    <dbReference type="NCBI Taxonomy" id="57062"/>
    <lineage>
        <taxon>Eukaryota</taxon>
        <taxon>Metazoa</taxon>
        <taxon>Ecdysozoa</taxon>
        <taxon>Arthropoda</taxon>
        <taxon>Hexapoda</taxon>
        <taxon>Insecta</taxon>
        <taxon>Pterygota</taxon>
        <taxon>Neoptera</taxon>
        <taxon>Endopterygota</taxon>
        <taxon>Coleoptera</taxon>
        <taxon>Polyphaga</taxon>
        <taxon>Cucujiformia</taxon>
        <taxon>Curculionidae</taxon>
        <taxon>Scolytinae</taxon>
        <taxon>Hypothenemus</taxon>
    </lineage>
</organism>
<evidence type="ECO:0000313" key="5">
    <source>
        <dbReference type="EMBL" id="KAL1490570.1"/>
    </source>
</evidence>
<reference evidence="5 6" key="1">
    <citation type="submission" date="2024-05" db="EMBL/GenBank/DDBJ databases">
        <title>Genetic variation in Jamaican populations of the coffee berry borer (Hypothenemus hampei).</title>
        <authorList>
            <person name="Errbii M."/>
            <person name="Myrie A."/>
        </authorList>
    </citation>
    <scope>NUCLEOTIDE SEQUENCE [LARGE SCALE GENOMIC DNA]</scope>
    <source>
        <strain evidence="5">JA-Hopewell-2020-01-JO</strain>
        <tissue evidence="5">Whole body</tissue>
    </source>
</reference>